<organism evidence="12 13">
    <name type="scientific">Hymenobacter nivis</name>
    <dbReference type="NCBI Taxonomy" id="1850093"/>
    <lineage>
        <taxon>Bacteria</taxon>
        <taxon>Pseudomonadati</taxon>
        <taxon>Bacteroidota</taxon>
        <taxon>Cytophagia</taxon>
        <taxon>Cytophagales</taxon>
        <taxon>Hymenobacteraceae</taxon>
        <taxon>Hymenobacter</taxon>
    </lineage>
</organism>
<feature type="coiled-coil region" evidence="9">
    <location>
        <begin position="202"/>
        <end position="229"/>
    </location>
</feature>
<dbReference type="GO" id="GO:0003924">
    <property type="term" value="F:GTPase activity"/>
    <property type="evidence" value="ECO:0007669"/>
    <property type="project" value="UniProtKB-UniRule"/>
</dbReference>
<comment type="similarity">
    <text evidence="6">Belongs to the TRAFAC class OBG-HflX-like GTPase superfamily. HflX GTPase family.</text>
</comment>
<feature type="compositionally biased region" description="Polar residues" evidence="10">
    <location>
        <begin position="1"/>
        <end position="26"/>
    </location>
</feature>
<evidence type="ECO:0000313" key="12">
    <source>
        <dbReference type="EMBL" id="TPG65370.1"/>
    </source>
</evidence>
<feature type="binding site" evidence="7">
    <location>
        <begin position="240"/>
        <end position="247"/>
    </location>
    <ligand>
        <name>GTP</name>
        <dbReference type="ChEBI" id="CHEBI:37565"/>
    </ligand>
</feature>
<dbReference type="Gene3D" id="3.40.50.300">
    <property type="entry name" value="P-loop containing nucleotide triphosphate hydrolases"/>
    <property type="match status" value="1"/>
</dbReference>
<dbReference type="InterPro" id="IPR042108">
    <property type="entry name" value="GTPase_HflX_N_sf"/>
</dbReference>
<feature type="binding site" evidence="8">
    <location>
        <position position="267"/>
    </location>
    <ligand>
        <name>Mg(2+)</name>
        <dbReference type="ChEBI" id="CHEBI:18420"/>
    </ligand>
</feature>
<comment type="cofactor">
    <cofactor evidence="8">
        <name>Mg(2+)</name>
        <dbReference type="ChEBI" id="CHEBI:18420"/>
    </cofactor>
</comment>
<dbReference type="SUPFAM" id="SSF52540">
    <property type="entry name" value="P-loop containing nucleoside triphosphate hydrolases"/>
    <property type="match status" value="1"/>
</dbReference>
<proteinExistence type="inferred from homology"/>
<accession>A0A502GVW5</accession>
<dbReference type="EMBL" id="RCYZ01000005">
    <property type="protein sequence ID" value="TPG65370.1"/>
    <property type="molecule type" value="Genomic_DNA"/>
</dbReference>
<dbReference type="PROSITE" id="PS51705">
    <property type="entry name" value="G_HFLX"/>
    <property type="match status" value="1"/>
</dbReference>
<dbReference type="PANTHER" id="PTHR10229:SF0">
    <property type="entry name" value="GTP-BINDING PROTEIN 6-RELATED"/>
    <property type="match status" value="1"/>
</dbReference>
<gene>
    <name evidence="6 12" type="primary">hflX</name>
    <name evidence="12" type="ORF">EAH73_12900</name>
</gene>
<dbReference type="PRINTS" id="PR00326">
    <property type="entry name" value="GTP1OBG"/>
</dbReference>
<dbReference type="CDD" id="cd01878">
    <property type="entry name" value="HflX"/>
    <property type="match status" value="1"/>
</dbReference>
<dbReference type="InterPro" id="IPR005225">
    <property type="entry name" value="Small_GTP-bd"/>
</dbReference>
<feature type="binding site" evidence="7">
    <location>
        <begin position="403"/>
        <end position="405"/>
    </location>
    <ligand>
        <name>GTP</name>
        <dbReference type="ChEBI" id="CHEBI:37565"/>
    </ligand>
</feature>
<dbReference type="AlphaFoldDB" id="A0A502GVW5"/>
<reference evidence="12 13" key="1">
    <citation type="journal article" date="2019" name="Environ. Microbiol.">
        <title>Species interactions and distinct microbial communities in high Arctic permafrost affected cryosols are associated with the CH4 and CO2 gas fluxes.</title>
        <authorList>
            <person name="Altshuler I."/>
            <person name="Hamel J."/>
            <person name="Turney S."/>
            <person name="Magnuson E."/>
            <person name="Levesque R."/>
            <person name="Greer C."/>
            <person name="Whyte L.G."/>
        </authorList>
    </citation>
    <scope>NUCLEOTIDE SEQUENCE [LARGE SCALE GENOMIC DNA]</scope>
    <source>
        <strain evidence="12 13">S9.2P</strain>
    </source>
</reference>
<dbReference type="InterPro" id="IPR027417">
    <property type="entry name" value="P-loop_NTPase"/>
</dbReference>
<dbReference type="FunFam" id="3.40.50.300:FF:000955">
    <property type="entry name" value="GTPase HflX"/>
    <property type="match status" value="1"/>
</dbReference>
<feature type="domain" description="Hflx-type G" evidence="11">
    <location>
        <begin position="234"/>
        <end position="425"/>
    </location>
</feature>
<dbReference type="InterPro" id="IPR006073">
    <property type="entry name" value="GTP-bd"/>
</dbReference>
<feature type="binding site" evidence="7">
    <location>
        <begin position="286"/>
        <end position="289"/>
    </location>
    <ligand>
        <name>GTP</name>
        <dbReference type="ChEBI" id="CHEBI:37565"/>
    </ligand>
</feature>
<comment type="caution">
    <text evidence="12">The sequence shown here is derived from an EMBL/GenBank/DDBJ whole genome shotgun (WGS) entry which is preliminary data.</text>
</comment>
<dbReference type="GO" id="GO:0043022">
    <property type="term" value="F:ribosome binding"/>
    <property type="evidence" value="ECO:0007669"/>
    <property type="project" value="TreeGrafter"/>
</dbReference>
<dbReference type="GO" id="GO:0005525">
    <property type="term" value="F:GTP binding"/>
    <property type="evidence" value="ECO:0007669"/>
    <property type="project" value="UniProtKB-UniRule"/>
</dbReference>
<dbReference type="Proteomes" id="UP000317646">
    <property type="component" value="Unassembled WGS sequence"/>
</dbReference>
<keyword evidence="1 6" id="KW-0963">Cytoplasm</keyword>
<evidence type="ECO:0000256" key="10">
    <source>
        <dbReference type="SAM" id="MobiDB-lite"/>
    </source>
</evidence>
<evidence type="ECO:0000256" key="4">
    <source>
        <dbReference type="ARBA" id="ARBA00022842"/>
    </source>
</evidence>
<keyword evidence="4 8" id="KW-0460">Magnesium</keyword>
<comment type="function">
    <text evidence="6">GTPase that associates with the 50S ribosomal subunit and may have a role during protein synthesis or ribosome biogenesis.</text>
</comment>
<keyword evidence="2 8" id="KW-0479">Metal-binding</keyword>
<evidence type="ECO:0000256" key="6">
    <source>
        <dbReference type="HAMAP-Rule" id="MF_00900"/>
    </source>
</evidence>
<comment type="subunit">
    <text evidence="6">Monomer. Associates with the 50S ribosomal subunit.</text>
</comment>
<dbReference type="Pfam" id="PF01926">
    <property type="entry name" value="MMR_HSR1"/>
    <property type="match status" value="1"/>
</dbReference>
<dbReference type="InterPro" id="IPR030394">
    <property type="entry name" value="G_HFLX_dom"/>
</dbReference>
<feature type="binding site" evidence="8">
    <location>
        <position position="247"/>
    </location>
    <ligand>
        <name>Mg(2+)</name>
        <dbReference type="ChEBI" id="CHEBI:18420"/>
    </ligand>
</feature>
<evidence type="ECO:0000256" key="5">
    <source>
        <dbReference type="ARBA" id="ARBA00023134"/>
    </source>
</evidence>
<dbReference type="GO" id="GO:0046872">
    <property type="term" value="F:metal ion binding"/>
    <property type="evidence" value="ECO:0007669"/>
    <property type="project" value="UniProtKB-KW"/>
</dbReference>
<evidence type="ECO:0000259" key="11">
    <source>
        <dbReference type="PROSITE" id="PS51705"/>
    </source>
</evidence>
<dbReference type="NCBIfam" id="TIGR03156">
    <property type="entry name" value="GTP_HflX"/>
    <property type="match status" value="1"/>
</dbReference>
<dbReference type="Gene3D" id="3.40.50.11060">
    <property type="entry name" value="GTPase HflX, N-terminal domain"/>
    <property type="match status" value="1"/>
</dbReference>
<evidence type="ECO:0000313" key="13">
    <source>
        <dbReference type="Proteomes" id="UP000317646"/>
    </source>
</evidence>
<name>A0A502GVW5_9BACT</name>
<evidence type="ECO:0000256" key="9">
    <source>
        <dbReference type="SAM" id="Coils"/>
    </source>
</evidence>
<dbReference type="PANTHER" id="PTHR10229">
    <property type="entry name" value="GTP-BINDING PROTEIN HFLX"/>
    <property type="match status" value="1"/>
</dbReference>
<keyword evidence="5 6" id="KW-0342">GTP-binding</keyword>
<evidence type="ECO:0000256" key="8">
    <source>
        <dbReference type="PIRSR" id="PIRSR006809-2"/>
    </source>
</evidence>
<dbReference type="OrthoDB" id="9812272at2"/>
<feature type="binding site" evidence="7">
    <location>
        <begin position="265"/>
        <end position="269"/>
    </location>
    <ligand>
        <name>GTP</name>
        <dbReference type="ChEBI" id="CHEBI:37565"/>
    </ligand>
</feature>
<dbReference type="FunFam" id="3.40.50.11060:FF:000001">
    <property type="entry name" value="GTPase HflX"/>
    <property type="match status" value="1"/>
</dbReference>
<dbReference type="Gene3D" id="6.10.250.2860">
    <property type="match status" value="1"/>
</dbReference>
<evidence type="ECO:0000256" key="1">
    <source>
        <dbReference type="ARBA" id="ARBA00022490"/>
    </source>
</evidence>
<keyword evidence="3 6" id="KW-0547">Nucleotide-binding</keyword>
<keyword evidence="13" id="KW-1185">Reference proteome</keyword>
<evidence type="ECO:0000256" key="3">
    <source>
        <dbReference type="ARBA" id="ARBA00022741"/>
    </source>
</evidence>
<dbReference type="Pfam" id="PF16360">
    <property type="entry name" value="GTP-bdg_M"/>
    <property type="match status" value="1"/>
</dbReference>
<dbReference type="InterPro" id="IPR025121">
    <property type="entry name" value="GTPase_HflX_N"/>
</dbReference>
<protein>
    <recommendedName>
        <fullName evidence="6">GTPase HflX</fullName>
    </recommendedName>
    <alternativeName>
        <fullName evidence="6">GTP-binding protein HflX</fullName>
    </alternativeName>
</protein>
<feature type="binding site" evidence="7">
    <location>
        <begin position="352"/>
        <end position="355"/>
    </location>
    <ligand>
        <name>GTP</name>
        <dbReference type="ChEBI" id="CHEBI:37565"/>
    </ligand>
</feature>
<dbReference type="PIRSF" id="PIRSF006809">
    <property type="entry name" value="GTP-binding_hflX_prd"/>
    <property type="match status" value="1"/>
</dbReference>
<sequence length="440" mass="49267">MAKSKSNSWNPSGSTRHYSTDTTQAHASAGTGKSRLHATAVEQETAVLISVPPRRQNEHQTTEYLDELAFLVETAGATATERFVQRLEKPDIRTYVGEGKLAEIKAYVHHHNTSMAVFDDDLTPSQLRNLEAELKVKIVDRSLLILDIFALRAKSATARTQVELAQYQYLLPRLTGLWTHLDKQRGGVGMKGPGETEIETDRRIVRDRIAFLKEKLETLDKQAHTQRKARGGLIRVALVGYTNVGKSTLMNTLGKAEVFAENKLFATVDATTRKVVLENTPFLLSDTVGFIRKLPTKLIESFKSTLDEIREADLLLHVVDISHPGFEEQIQVVNDTLAEIGAAEKPLLLVFNKIDQYRPDEIPADHFAAEAAEEERETNARPPLAQLQATYMAKLHDPVVFVSAQSRENLDELRQLLGQRVVALHQQRYPYETAGTNEAE</sequence>
<comment type="subcellular location">
    <subcellularLocation>
        <location evidence="6">Cytoplasm</location>
    </subcellularLocation>
    <text evidence="6">May associate with membranes.</text>
</comment>
<dbReference type="GO" id="GO:0005737">
    <property type="term" value="C:cytoplasm"/>
    <property type="evidence" value="ECO:0007669"/>
    <property type="project" value="UniProtKB-SubCell"/>
</dbReference>
<dbReference type="Pfam" id="PF13167">
    <property type="entry name" value="GTP-bdg_N"/>
    <property type="match status" value="1"/>
</dbReference>
<dbReference type="InterPro" id="IPR032305">
    <property type="entry name" value="GTP-bd_M"/>
</dbReference>
<evidence type="ECO:0000256" key="7">
    <source>
        <dbReference type="PIRSR" id="PIRSR006809-1"/>
    </source>
</evidence>
<keyword evidence="9" id="KW-0175">Coiled coil</keyword>
<evidence type="ECO:0000256" key="2">
    <source>
        <dbReference type="ARBA" id="ARBA00022723"/>
    </source>
</evidence>
<feature type="region of interest" description="Disordered" evidence="10">
    <location>
        <begin position="1"/>
        <end position="35"/>
    </location>
</feature>
<dbReference type="RefSeq" id="WP_140467179.1">
    <property type="nucleotide sequence ID" value="NZ_RCYZ01000005.1"/>
</dbReference>
<dbReference type="InterPro" id="IPR016496">
    <property type="entry name" value="GTPase_HflX"/>
</dbReference>
<dbReference type="HAMAP" id="MF_00900">
    <property type="entry name" value="GTPase_HflX"/>
    <property type="match status" value="1"/>
</dbReference>
<dbReference type="NCBIfam" id="TIGR00231">
    <property type="entry name" value="small_GTP"/>
    <property type="match status" value="1"/>
</dbReference>